<dbReference type="GO" id="GO:0004175">
    <property type="term" value="F:endopeptidase activity"/>
    <property type="evidence" value="ECO:0007669"/>
    <property type="project" value="UniProtKB-ARBA"/>
</dbReference>
<dbReference type="GO" id="GO:0006508">
    <property type="term" value="P:proteolysis"/>
    <property type="evidence" value="ECO:0007669"/>
    <property type="project" value="UniProtKB-KW"/>
</dbReference>
<dbReference type="AlphaFoldDB" id="A0A395LHW1"/>
<organism evidence="3 4">
    <name type="scientific">Alteriqipengyuania lutimaris</name>
    <dbReference type="NCBI Taxonomy" id="1538146"/>
    <lineage>
        <taxon>Bacteria</taxon>
        <taxon>Pseudomonadati</taxon>
        <taxon>Pseudomonadota</taxon>
        <taxon>Alphaproteobacteria</taxon>
        <taxon>Sphingomonadales</taxon>
        <taxon>Erythrobacteraceae</taxon>
        <taxon>Alteriqipengyuania</taxon>
    </lineage>
</organism>
<sequence>MARQGFVRQLVPDGRSGSTPGALTDSNLPLGARGARKVVHDVGRFVLRPSLPAAKIGPGRACAFVFAILLTLDFTLAGGAIALETFATEAGYEPPAYVDSEWSLGWELAALVLFAPLIEEAIFRGWLAGTRAWLRFGLHMAIVVVLLTLAAVSVDVLPGAILAFITLFALGLAIFAALRVRDRRHEEPQVPGWFRSNFRWFVWGSTLAFGAVHLSNFEGVSSPLDALLILSQTAGALLLAYTRVHLGLRAAIAQHAVFNAVFAALSLAVDGSL</sequence>
<accession>A0A395LHW1</accession>
<protein>
    <submittedName>
        <fullName evidence="3">CPBP family intramembrane metalloprotease</fullName>
    </submittedName>
</protein>
<feature type="transmembrane region" description="Helical" evidence="1">
    <location>
        <begin position="103"/>
        <end position="122"/>
    </location>
</feature>
<comment type="caution">
    <text evidence="3">The sequence shown here is derived from an EMBL/GenBank/DDBJ whole genome shotgun (WGS) entry which is preliminary data.</text>
</comment>
<gene>
    <name evidence="3" type="ORF">DL238_01920</name>
</gene>
<evidence type="ECO:0000313" key="3">
    <source>
        <dbReference type="EMBL" id="RDS76483.1"/>
    </source>
</evidence>
<dbReference type="OrthoDB" id="7427644at2"/>
<dbReference type="GO" id="GO:0080120">
    <property type="term" value="P:CAAX-box protein maturation"/>
    <property type="evidence" value="ECO:0007669"/>
    <property type="project" value="UniProtKB-ARBA"/>
</dbReference>
<dbReference type="GO" id="GO:0008237">
    <property type="term" value="F:metallopeptidase activity"/>
    <property type="evidence" value="ECO:0007669"/>
    <property type="project" value="UniProtKB-KW"/>
</dbReference>
<evidence type="ECO:0000313" key="4">
    <source>
        <dbReference type="Proteomes" id="UP000254101"/>
    </source>
</evidence>
<feature type="transmembrane region" description="Helical" evidence="1">
    <location>
        <begin position="134"/>
        <end position="154"/>
    </location>
</feature>
<feature type="domain" description="CAAX prenyl protease 2/Lysostaphin resistance protein A-like" evidence="2">
    <location>
        <begin position="104"/>
        <end position="181"/>
    </location>
</feature>
<keyword evidence="3" id="KW-0645">Protease</keyword>
<evidence type="ECO:0000259" key="2">
    <source>
        <dbReference type="Pfam" id="PF02517"/>
    </source>
</evidence>
<keyword evidence="3" id="KW-0482">Metalloprotease</keyword>
<keyword evidence="1" id="KW-0812">Transmembrane</keyword>
<keyword evidence="4" id="KW-1185">Reference proteome</keyword>
<feature type="transmembrane region" description="Helical" evidence="1">
    <location>
        <begin position="160"/>
        <end position="178"/>
    </location>
</feature>
<dbReference type="Proteomes" id="UP000254101">
    <property type="component" value="Unassembled WGS sequence"/>
</dbReference>
<proteinExistence type="predicted"/>
<dbReference type="InterPro" id="IPR003675">
    <property type="entry name" value="Rce1/LyrA-like_dom"/>
</dbReference>
<dbReference type="EMBL" id="QRBB01000001">
    <property type="protein sequence ID" value="RDS76483.1"/>
    <property type="molecule type" value="Genomic_DNA"/>
</dbReference>
<name>A0A395LHW1_9SPHN</name>
<evidence type="ECO:0000256" key="1">
    <source>
        <dbReference type="SAM" id="Phobius"/>
    </source>
</evidence>
<dbReference type="Pfam" id="PF02517">
    <property type="entry name" value="Rce1-like"/>
    <property type="match status" value="1"/>
</dbReference>
<reference evidence="3 4" key="1">
    <citation type="submission" date="2018-07" db="EMBL/GenBank/DDBJ databases">
        <title>Erythrobacter nanhaiensis sp. nov., a novel member of the genus Erythrobacter isolated from the South China Sea.</title>
        <authorList>
            <person name="Chen X."/>
            <person name="Liu J."/>
        </authorList>
    </citation>
    <scope>NUCLEOTIDE SEQUENCE [LARGE SCALE GENOMIC DNA]</scope>
    <source>
        <strain evidence="3 4">S-5</strain>
    </source>
</reference>
<feature type="transmembrane region" description="Helical" evidence="1">
    <location>
        <begin position="61"/>
        <end position="83"/>
    </location>
</feature>
<keyword evidence="3" id="KW-0378">Hydrolase</keyword>
<keyword evidence="1" id="KW-1133">Transmembrane helix</keyword>
<keyword evidence="1" id="KW-0472">Membrane</keyword>